<dbReference type="EMBL" id="KC821633">
    <property type="protein sequence ID" value="AGO49638.1"/>
    <property type="molecule type" value="Genomic_DNA"/>
</dbReference>
<dbReference type="GeneID" id="16881341"/>
<evidence type="ECO:0000313" key="2">
    <source>
        <dbReference type="Proteomes" id="UP000014736"/>
    </source>
</evidence>
<proteinExistence type="predicted"/>
<reference evidence="1 2" key="1">
    <citation type="journal article" date="2013" name="Proc. Natl. Acad. Sci. U.S.A.">
        <title>Twelve previously unknown phage genera are ubiquitous in global oceans.</title>
        <authorList>
            <person name="Holmfeldt K."/>
            <person name="Solonenko N."/>
            <person name="Shah M."/>
            <person name="Corrier K."/>
            <person name="Riemann L."/>
            <person name="Verberkmoes N.C."/>
            <person name="Sullivan M.B."/>
        </authorList>
    </citation>
    <scope>NUCLEOTIDE SEQUENCE [LARGE SCALE GENOMIC DNA]</scope>
    <source>
        <strain evidence="1">Phi13:2</strain>
    </source>
</reference>
<evidence type="ECO:0000313" key="1">
    <source>
        <dbReference type="EMBL" id="AGO49638.1"/>
    </source>
</evidence>
<dbReference type="RefSeq" id="YP_008242053.1">
    <property type="nucleotide sequence ID" value="NC_021803.1"/>
</dbReference>
<dbReference type="Proteomes" id="UP000014736">
    <property type="component" value="Segment"/>
</dbReference>
<dbReference type="OrthoDB" id="32458at10239"/>
<sequence>MKKEQNLNNAETQALNIPVVMSRFDIERKDLYEYDKPKERTRKRLTEMSECGMEETGIASFGYNGIMSGLYIEKVWGYSDEDFKDYMDWAKGLIAASLNGA</sequence>
<dbReference type="KEGG" id="vg:16881341"/>
<keyword evidence="2" id="KW-1185">Reference proteome</keyword>
<gene>
    <name evidence="1" type="ORF">Phi13:2_gp028</name>
</gene>
<reference evidence="2" key="2">
    <citation type="submission" date="2013-03" db="EMBL/GenBank/DDBJ databases">
        <title>The Cellulophaga phages: a novel, diverse, and globally ubiquitous model system.</title>
        <authorList>
            <person name="Holmfeldt K."/>
            <person name="Solonenko N."/>
            <person name="Shah M."/>
            <person name="Corrier K."/>
            <person name="Riemann L."/>
            <person name="VerBerkmoes N.C."/>
            <person name="Sullivan M.B."/>
        </authorList>
    </citation>
    <scope>NUCLEOTIDE SEQUENCE [LARGE SCALE GENOMIC DNA]</scope>
</reference>
<name>S0A5P4_9CAUD</name>
<accession>S0A5P4</accession>
<organism evidence="1 2">
    <name type="scientific">Cellulophaga phage phi13:2</name>
    <dbReference type="NCBI Taxonomy" id="1328030"/>
    <lineage>
        <taxon>Viruses</taxon>
        <taxon>Duplodnaviria</taxon>
        <taxon>Heunggongvirae</taxon>
        <taxon>Uroviricota</taxon>
        <taxon>Caudoviricetes</taxon>
        <taxon>Pachyviridae</taxon>
        <taxon>Baltivirus</taxon>
        <taxon>Baltivirus phi13duo</taxon>
    </lineage>
</organism>
<protein>
    <submittedName>
        <fullName evidence="1">Uncharacterized protein</fullName>
    </submittedName>
</protein>